<sequence length="216" mass="25024">MSKVFFQIGTNNGNDLFREMVIKNAPDCVILVEPNKELIDEIIKNYNNIKNVYIYNYAIYYNDDETVELYIPAKNGIIGTRADNGIVYTDGNFSLLPMNDWGNKNDMVKMTSKSITFDKICSNHNITNIDYLQIDTEGFDSEIIQMIDLSKYKINKIRFESWYFKTECYTTYYEEKSVDLGINGMNKCINKLKQHNYVINNIIDSDGNDIIATLNV</sequence>
<dbReference type="Gene3D" id="3.40.50.150">
    <property type="entry name" value="Vaccinia Virus protein VP39"/>
    <property type="match status" value="1"/>
</dbReference>
<dbReference type="Pfam" id="PF05050">
    <property type="entry name" value="Methyltransf_21"/>
    <property type="match status" value="1"/>
</dbReference>
<evidence type="ECO:0000313" key="2">
    <source>
        <dbReference type="EMBL" id="QHU18285.1"/>
    </source>
</evidence>
<evidence type="ECO:0000259" key="1">
    <source>
        <dbReference type="Pfam" id="PF05050"/>
    </source>
</evidence>
<dbReference type="InterPro" id="IPR029063">
    <property type="entry name" value="SAM-dependent_MTases_sf"/>
</dbReference>
<reference evidence="2" key="1">
    <citation type="journal article" date="2020" name="Nature">
        <title>Giant virus diversity and host interactions through global metagenomics.</title>
        <authorList>
            <person name="Schulz F."/>
            <person name="Roux S."/>
            <person name="Paez-Espino D."/>
            <person name="Jungbluth S."/>
            <person name="Walsh D.A."/>
            <person name="Denef V.J."/>
            <person name="McMahon K.D."/>
            <person name="Konstantinidis K.T."/>
            <person name="Eloe-Fadrosh E.A."/>
            <person name="Kyrpides N.C."/>
            <person name="Woyke T."/>
        </authorList>
    </citation>
    <scope>NUCLEOTIDE SEQUENCE</scope>
    <source>
        <strain evidence="2">GVMAG-S-3300013006-138</strain>
    </source>
</reference>
<dbReference type="InterPro" id="IPR006342">
    <property type="entry name" value="FkbM_mtfrase"/>
</dbReference>
<accession>A0A6C0KK08</accession>
<protein>
    <recommendedName>
        <fullName evidence="1">Methyltransferase FkbM domain-containing protein</fullName>
    </recommendedName>
</protein>
<dbReference type="SUPFAM" id="SSF53335">
    <property type="entry name" value="S-adenosyl-L-methionine-dependent methyltransferases"/>
    <property type="match status" value="1"/>
</dbReference>
<feature type="domain" description="Methyltransferase FkbM" evidence="1">
    <location>
        <begin position="7"/>
        <end position="165"/>
    </location>
</feature>
<dbReference type="EMBL" id="MN740926">
    <property type="protein sequence ID" value="QHU18285.1"/>
    <property type="molecule type" value="Genomic_DNA"/>
</dbReference>
<dbReference type="NCBIfam" id="TIGR01444">
    <property type="entry name" value="fkbM_fam"/>
    <property type="match status" value="1"/>
</dbReference>
<proteinExistence type="predicted"/>
<name>A0A6C0KK08_9ZZZZ</name>
<dbReference type="AlphaFoldDB" id="A0A6C0KK08"/>
<organism evidence="2">
    <name type="scientific">viral metagenome</name>
    <dbReference type="NCBI Taxonomy" id="1070528"/>
    <lineage>
        <taxon>unclassified sequences</taxon>
        <taxon>metagenomes</taxon>
        <taxon>organismal metagenomes</taxon>
    </lineage>
</organism>